<dbReference type="Proteomes" id="UP000308730">
    <property type="component" value="Unassembled WGS sequence"/>
</dbReference>
<gene>
    <name evidence="2" type="ORF">EUX98_g6888</name>
</gene>
<protein>
    <submittedName>
        <fullName evidence="2">Uncharacterized protein</fullName>
    </submittedName>
</protein>
<proteinExistence type="predicted"/>
<accession>A0A4S4MMW0</accession>
<feature type="region of interest" description="Disordered" evidence="1">
    <location>
        <begin position="346"/>
        <end position="387"/>
    </location>
</feature>
<name>A0A4S4MMW0_9APHY</name>
<feature type="compositionally biased region" description="Basic and acidic residues" evidence="1">
    <location>
        <begin position="31"/>
        <end position="42"/>
    </location>
</feature>
<evidence type="ECO:0000313" key="2">
    <source>
        <dbReference type="EMBL" id="THH27296.1"/>
    </source>
</evidence>
<evidence type="ECO:0000313" key="3">
    <source>
        <dbReference type="Proteomes" id="UP000308730"/>
    </source>
</evidence>
<keyword evidence="3" id="KW-1185">Reference proteome</keyword>
<dbReference type="OrthoDB" id="3060478at2759"/>
<feature type="compositionally biased region" description="Basic and acidic residues" evidence="1">
    <location>
        <begin position="122"/>
        <end position="147"/>
    </location>
</feature>
<sequence length="387" mass="43205">MASPENDLAASEVWDLVKLLNDKLKTTRDQLRAVETENEQLKGEQLGKSPNHEDNSGDAGCDTKTCPSASKVIELKKKVKTIKEEYREQFAEKDARILELEHQITGLRGKIIANIEEAGRNRVESATRQTEKREREASNLNESHNDALKPAPLALPDWSTLTPCFKMGPKDPLAAIPKTLLQQSKCQELLFCPLNIFWNQAAPDRAYIVIPDSVYEPSESHVKKGMKPQWSRNPELDTLGVGQAREIFYVGGAKIFYAGTFRCIEARDLQASDEQFISHTTLLKIRGKSLTNKSSLTPLEKTYAHEVVQTRYREGKAKLSCLVWQFSGFNSRLYDELVAQYNQRSIKPPRPVANGKATVTSDSQKRKRGDGGGAAGPGKKAKAPKLK</sequence>
<reference evidence="2 3" key="1">
    <citation type="submission" date="2019-02" db="EMBL/GenBank/DDBJ databases">
        <title>Genome sequencing of the rare red list fungi Antrodiella citrinella (Flaviporus citrinellus).</title>
        <authorList>
            <person name="Buettner E."/>
            <person name="Kellner H."/>
        </authorList>
    </citation>
    <scope>NUCLEOTIDE SEQUENCE [LARGE SCALE GENOMIC DNA]</scope>
    <source>
        <strain evidence="2 3">DSM 108506</strain>
    </source>
</reference>
<organism evidence="2 3">
    <name type="scientific">Antrodiella citrinella</name>
    <dbReference type="NCBI Taxonomy" id="2447956"/>
    <lineage>
        <taxon>Eukaryota</taxon>
        <taxon>Fungi</taxon>
        <taxon>Dikarya</taxon>
        <taxon>Basidiomycota</taxon>
        <taxon>Agaricomycotina</taxon>
        <taxon>Agaricomycetes</taxon>
        <taxon>Polyporales</taxon>
        <taxon>Steccherinaceae</taxon>
        <taxon>Antrodiella</taxon>
    </lineage>
</organism>
<evidence type="ECO:0000256" key="1">
    <source>
        <dbReference type="SAM" id="MobiDB-lite"/>
    </source>
</evidence>
<dbReference type="EMBL" id="SGPM01000263">
    <property type="protein sequence ID" value="THH27296.1"/>
    <property type="molecule type" value="Genomic_DNA"/>
</dbReference>
<comment type="caution">
    <text evidence="2">The sequence shown here is derived from an EMBL/GenBank/DDBJ whole genome shotgun (WGS) entry which is preliminary data.</text>
</comment>
<feature type="region of interest" description="Disordered" evidence="1">
    <location>
        <begin position="122"/>
        <end position="151"/>
    </location>
</feature>
<dbReference type="AlphaFoldDB" id="A0A4S4MMW0"/>
<feature type="region of interest" description="Disordered" evidence="1">
    <location>
        <begin position="31"/>
        <end position="65"/>
    </location>
</feature>